<dbReference type="EMBL" id="CM046392">
    <property type="protein sequence ID" value="KAI8555907.1"/>
    <property type="molecule type" value="Genomic_DNA"/>
</dbReference>
<evidence type="ECO:0000313" key="1">
    <source>
        <dbReference type="EMBL" id="KAI8555907.1"/>
    </source>
</evidence>
<comment type="caution">
    <text evidence="1">The sequence shown here is derived from an EMBL/GenBank/DDBJ whole genome shotgun (WGS) entry which is preliminary data.</text>
</comment>
<gene>
    <name evidence="1" type="ORF">RHMOL_Rhmol05G0212200</name>
</gene>
<reference evidence="1" key="1">
    <citation type="submission" date="2022-02" db="EMBL/GenBank/DDBJ databases">
        <title>Plant Genome Project.</title>
        <authorList>
            <person name="Zhang R.-G."/>
        </authorList>
    </citation>
    <scope>NUCLEOTIDE SEQUENCE</scope>
    <source>
        <strain evidence="1">AT1</strain>
    </source>
</reference>
<sequence length="881" mass="101948">MADAAIKAGELVVTQIIKESSRLSRVREDIAWIETEKGRIISQLKDAEGKESRTKGESNILNEARNLGFDMEDITDKYYTQFMRSMSRSTLMRRLDFRKMKFDHGFVKEVEDIKKRVQDFNNARQAFQNDESSSSREEDTLDPRQTFPHLDEPNVVGFDNQIETLSRKVLHEDLQHRVVSIIGAAGLGKTTLARKVYNLARHSKVHNSDQQHFARRVYNLAWHSNVHNSDQQRFDCAAWICVSQSPNEKGLFRAIGEQVGLEEKKIEHNVASNLFNFLRTKRYVIVIDDIWHTNAWDVLKIGLPTNSEKGSRIILTSRNRDVGVYVGGWDSVLELQALDQETSRRLFNNIIVDDPQDPPQLQTISEQILERCGGVPLAIVLAAGFLKLRERSVSAWRGVLEDMCQGNDQFTEIFALSYNDLPEKLRLCFLYFGLFPEDREIETFDLINLWAAEEFIRGSSERQVEEVGYDYLDCLIRKNLIQVAQRRFDGRVRSVRIHYILHKLCIRKAEEINFFYIHRDEINSNTALKARRVAIYASETDRYPVFYVKTSSLRAVFYFVRRYPWNTKGNKNLLRHSRIVRVFSVEDSTLPRPLLKKISKLRHLTYLKLESHAMTEELSNAISNLKSLLTLDLREVNYWHVNLPKVIWSMKQLRHILLPLTCYAPSFCELNLDVFHPVEITLPNLRTFSGLRGDLFNADLLRMLTNLRTLKVSSLNENIMVVLSNAAPVSQKLEELSLQAFPDILEANCLNLSRYDNLCELRIGKVKMNELSHYKLPPNLIELTLVETHLTTDPTEALKKLQKLKFLKLGHDSYLGKELVCSGEPDNFPQLEVLEIKELPNLEMVEVEEGGMPSLKDLRILRCSRETQIRIPDRVRNVMTI</sequence>
<accession>A0ACC0NRC0</accession>
<keyword evidence="2" id="KW-1185">Reference proteome</keyword>
<proteinExistence type="predicted"/>
<dbReference type="Proteomes" id="UP001062846">
    <property type="component" value="Chromosome 5"/>
</dbReference>
<evidence type="ECO:0000313" key="2">
    <source>
        <dbReference type="Proteomes" id="UP001062846"/>
    </source>
</evidence>
<protein>
    <submittedName>
        <fullName evidence="1">Uncharacterized protein</fullName>
    </submittedName>
</protein>
<name>A0ACC0NRC0_RHOML</name>
<organism evidence="1 2">
    <name type="scientific">Rhododendron molle</name>
    <name type="common">Chinese azalea</name>
    <name type="synonym">Azalea mollis</name>
    <dbReference type="NCBI Taxonomy" id="49168"/>
    <lineage>
        <taxon>Eukaryota</taxon>
        <taxon>Viridiplantae</taxon>
        <taxon>Streptophyta</taxon>
        <taxon>Embryophyta</taxon>
        <taxon>Tracheophyta</taxon>
        <taxon>Spermatophyta</taxon>
        <taxon>Magnoliopsida</taxon>
        <taxon>eudicotyledons</taxon>
        <taxon>Gunneridae</taxon>
        <taxon>Pentapetalae</taxon>
        <taxon>asterids</taxon>
        <taxon>Ericales</taxon>
        <taxon>Ericaceae</taxon>
        <taxon>Ericoideae</taxon>
        <taxon>Rhodoreae</taxon>
        <taxon>Rhododendron</taxon>
    </lineage>
</organism>